<dbReference type="CDD" id="cd06558">
    <property type="entry name" value="crotonase-like"/>
    <property type="match status" value="1"/>
</dbReference>
<name>A0A4Z1R4C7_9GAMM</name>
<dbReference type="InterPro" id="IPR029045">
    <property type="entry name" value="ClpP/crotonase-like_dom_sf"/>
</dbReference>
<dbReference type="PANTHER" id="PTHR11941">
    <property type="entry name" value="ENOYL-COA HYDRATASE-RELATED"/>
    <property type="match status" value="1"/>
</dbReference>
<accession>A0A4Z1R4C7</accession>
<comment type="caution">
    <text evidence="2">The sequence shown here is derived from an EMBL/GenBank/DDBJ whole genome shotgun (WGS) entry which is preliminary data.</text>
</comment>
<dbReference type="Proteomes" id="UP000298681">
    <property type="component" value="Unassembled WGS sequence"/>
</dbReference>
<proteinExistence type="inferred from homology"/>
<protein>
    <submittedName>
        <fullName evidence="2">Enoyl-CoA hydratase/isomerase family protein</fullName>
    </submittedName>
</protein>
<dbReference type="GO" id="GO:0016853">
    <property type="term" value="F:isomerase activity"/>
    <property type="evidence" value="ECO:0007669"/>
    <property type="project" value="UniProtKB-KW"/>
</dbReference>
<dbReference type="Pfam" id="PF00378">
    <property type="entry name" value="ECH_1"/>
    <property type="match status" value="1"/>
</dbReference>
<dbReference type="InterPro" id="IPR001753">
    <property type="entry name" value="Enoyl-CoA_hydra/iso"/>
</dbReference>
<reference evidence="2 3" key="1">
    <citation type="submission" date="2019-01" db="EMBL/GenBank/DDBJ databases">
        <authorList>
            <person name="Zhang S."/>
        </authorList>
    </citation>
    <scope>NUCLEOTIDE SEQUENCE [LARGE SCALE GENOMIC DNA]</scope>
    <source>
        <strain evidence="2 3">1626</strain>
    </source>
</reference>
<dbReference type="AlphaFoldDB" id="A0A4Z1R4C7"/>
<dbReference type="GO" id="GO:0006635">
    <property type="term" value="P:fatty acid beta-oxidation"/>
    <property type="evidence" value="ECO:0007669"/>
    <property type="project" value="TreeGrafter"/>
</dbReference>
<evidence type="ECO:0000313" key="3">
    <source>
        <dbReference type="Proteomes" id="UP000298681"/>
    </source>
</evidence>
<dbReference type="EMBL" id="SPUH01000001">
    <property type="protein sequence ID" value="TKS54350.1"/>
    <property type="molecule type" value="Genomic_DNA"/>
</dbReference>
<sequence>MPLIETIAHDRIRELRLARPPVNALDPALCDELVLAIDTAVAAGADGLVLSGGPKVFSAGLDVPYLLSVQDDRRVLRAAWDSFFNAAYALAACPVPVIAAIGGHAPAGGCVLALCCDARIMAAGPYSIGLNETQVGLRMPDGVLRLMQRTVGQRQAERLVVPGLMLDAEQALAIGLVDEVVGVDEVVTRAITRLQALAALPRTPMLATRALTRADLVEAMSPAALELDAMIDAWFDPDPQAALHALVARLGKR</sequence>
<keyword evidence="3" id="KW-1185">Reference proteome</keyword>
<gene>
    <name evidence="2" type="ORF">E4582_05925</name>
</gene>
<organism evidence="2 3">
    <name type="scientific">Luteimonas yindakuii</name>
    <dbReference type="NCBI Taxonomy" id="2565782"/>
    <lineage>
        <taxon>Bacteria</taxon>
        <taxon>Pseudomonadati</taxon>
        <taxon>Pseudomonadota</taxon>
        <taxon>Gammaproteobacteria</taxon>
        <taxon>Lysobacterales</taxon>
        <taxon>Lysobacteraceae</taxon>
        <taxon>Luteimonas</taxon>
    </lineage>
</organism>
<dbReference type="Gene3D" id="3.90.226.10">
    <property type="entry name" value="2-enoyl-CoA Hydratase, Chain A, domain 1"/>
    <property type="match status" value="1"/>
</dbReference>
<evidence type="ECO:0000256" key="1">
    <source>
        <dbReference type="ARBA" id="ARBA00005254"/>
    </source>
</evidence>
<dbReference type="SUPFAM" id="SSF52096">
    <property type="entry name" value="ClpP/crotonase"/>
    <property type="match status" value="1"/>
</dbReference>
<comment type="similarity">
    <text evidence="1">Belongs to the enoyl-CoA hydratase/isomerase family.</text>
</comment>
<evidence type="ECO:0000313" key="2">
    <source>
        <dbReference type="EMBL" id="TKS54350.1"/>
    </source>
</evidence>
<dbReference type="RefSeq" id="WP_134673728.1">
    <property type="nucleotide sequence ID" value="NZ_SPUH01000001.1"/>
</dbReference>
<dbReference type="PANTHER" id="PTHR11941:SF54">
    <property type="entry name" value="ENOYL-COA HYDRATASE, MITOCHONDRIAL"/>
    <property type="match status" value="1"/>
</dbReference>
<keyword evidence="2" id="KW-0413">Isomerase</keyword>